<reference evidence="6 7" key="1">
    <citation type="journal article" date="2016" name="Nat. Commun.">
        <title>Thousands of microbial genomes shed light on interconnected biogeochemical processes in an aquifer system.</title>
        <authorList>
            <person name="Anantharaman K."/>
            <person name="Brown C.T."/>
            <person name="Hug L.A."/>
            <person name="Sharon I."/>
            <person name="Castelle C.J."/>
            <person name="Probst A.J."/>
            <person name="Thomas B.C."/>
            <person name="Singh A."/>
            <person name="Wilkins M.J."/>
            <person name="Karaoz U."/>
            <person name="Brodie E.L."/>
            <person name="Williams K.H."/>
            <person name="Hubbard S.S."/>
            <person name="Banfield J.F."/>
        </authorList>
    </citation>
    <scope>NUCLEOTIDE SEQUENCE [LARGE SCALE GENOMIC DNA]</scope>
</reference>
<dbReference type="GO" id="GO:0006412">
    <property type="term" value="P:translation"/>
    <property type="evidence" value="ECO:0007669"/>
    <property type="project" value="InterPro"/>
</dbReference>
<dbReference type="GO" id="GO:0003735">
    <property type="term" value="F:structural constituent of ribosome"/>
    <property type="evidence" value="ECO:0007669"/>
    <property type="project" value="InterPro"/>
</dbReference>
<dbReference type="GO" id="GO:1990904">
    <property type="term" value="C:ribonucleoprotein complex"/>
    <property type="evidence" value="ECO:0007669"/>
    <property type="project" value="UniProtKB-KW"/>
</dbReference>
<dbReference type="Pfam" id="PF00831">
    <property type="entry name" value="Ribosomal_L29"/>
    <property type="match status" value="1"/>
</dbReference>
<proteinExistence type="inferred from homology"/>
<sequence length="53" mass="5980">MTKTKTTKTIANLDELKIKFADVKLQIKSGQQKNTNAHKALKKEIAQILTVKK</sequence>
<name>A0A1F5FWG1_9BACT</name>
<dbReference type="GO" id="GO:0005840">
    <property type="term" value="C:ribosome"/>
    <property type="evidence" value="ECO:0007669"/>
    <property type="project" value="UniProtKB-KW"/>
</dbReference>
<keyword evidence="3" id="KW-0687">Ribonucleoprotein</keyword>
<evidence type="ECO:0000256" key="1">
    <source>
        <dbReference type="ARBA" id="ARBA00009254"/>
    </source>
</evidence>
<dbReference type="Proteomes" id="UP000179237">
    <property type="component" value="Unassembled WGS sequence"/>
</dbReference>
<dbReference type="NCBIfam" id="TIGR00012">
    <property type="entry name" value="L29"/>
    <property type="match status" value="1"/>
</dbReference>
<dbReference type="EMBL" id="MFAQ01000005">
    <property type="protein sequence ID" value="OGD83948.1"/>
    <property type="molecule type" value="Genomic_DNA"/>
</dbReference>
<evidence type="ECO:0000256" key="5">
    <source>
        <dbReference type="ARBA" id="ARBA00035476"/>
    </source>
</evidence>
<keyword evidence="2 6" id="KW-0689">Ribosomal protein</keyword>
<dbReference type="InterPro" id="IPR036049">
    <property type="entry name" value="Ribosomal_uL29_sf"/>
</dbReference>
<dbReference type="InterPro" id="IPR001854">
    <property type="entry name" value="Ribosomal_uL29"/>
</dbReference>
<evidence type="ECO:0000256" key="3">
    <source>
        <dbReference type="ARBA" id="ARBA00023274"/>
    </source>
</evidence>
<protein>
    <recommendedName>
        <fullName evidence="4">Large ribosomal subunit protein uL29</fullName>
    </recommendedName>
    <alternativeName>
        <fullName evidence="5">50S ribosomal protein L29</fullName>
    </alternativeName>
</protein>
<comment type="similarity">
    <text evidence="1">Belongs to the universal ribosomal protein uL29 family.</text>
</comment>
<evidence type="ECO:0000313" key="6">
    <source>
        <dbReference type="EMBL" id="OGD83948.1"/>
    </source>
</evidence>
<dbReference type="Gene3D" id="1.10.287.310">
    <property type="match status" value="1"/>
</dbReference>
<dbReference type="AlphaFoldDB" id="A0A1F5FWG1"/>
<organism evidence="6 7">
    <name type="scientific">Candidatus Collierbacteria bacterium RIFOXYD1_FULL_40_9</name>
    <dbReference type="NCBI Taxonomy" id="1817731"/>
    <lineage>
        <taxon>Bacteria</taxon>
        <taxon>Candidatus Collieribacteriota</taxon>
    </lineage>
</organism>
<gene>
    <name evidence="6" type="ORF">A2572_00105</name>
</gene>
<dbReference type="SUPFAM" id="SSF46561">
    <property type="entry name" value="Ribosomal protein L29 (L29p)"/>
    <property type="match status" value="1"/>
</dbReference>
<comment type="caution">
    <text evidence="6">The sequence shown here is derived from an EMBL/GenBank/DDBJ whole genome shotgun (WGS) entry which is preliminary data.</text>
</comment>
<accession>A0A1F5FWG1</accession>
<evidence type="ECO:0000256" key="2">
    <source>
        <dbReference type="ARBA" id="ARBA00022980"/>
    </source>
</evidence>
<evidence type="ECO:0000256" key="4">
    <source>
        <dbReference type="ARBA" id="ARBA00035204"/>
    </source>
</evidence>
<evidence type="ECO:0000313" key="7">
    <source>
        <dbReference type="Proteomes" id="UP000179237"/>
    </source>
</evidence>